<dbReference type="GO" id="GO:0015562">
    <property type="term" value="F:efflux transmembrane transporter activity"/>
    <property type="evidence" value="ECO:0007669"/>
    <property type="project" value="InterPro"/>
</dbReference>
<reference evidence="3 4" key="1">
    <citation type="journal article" date="2018" name="Nat. Biotechnol.">
        <title>A standardized bacterial taxonomy based on genome phylogeny substantially revises the tree of life.</title>
        <authorList>
            <person name="Parks D.H."/>
            <person name="Chuvochina M."/>
            <person name="Waite D.W."/>
            <person name="Rinke C."/>
            <person name="Skarshewski A."/>
            <person name="Chaumeil P.A."/>
            <person name="Hugenholtz P."/>
        </authorList>
    </citation>
    <scope>NUCLEOTIDE SEQUENCE [LARGE SCALE GENOMIC DNA]</scope>
    <source>
        <strain evidence="3">UBA10378</strain>
    </source>
</reference>
<dbReference type="Pfam" id="PF02321">
    <property type="entry name" value="OEP"/>
    <property type="match status" value="1"/>
</dbReference>
<proteinExistence type="inferred from homology"/>
<evidence type="ECO:0000256" key="2">
    <source>
        <dbReference type="SAM" id="SignalP"/>
    </source>
</evidence>
<sequence length="406" mass="44143">MLNINQAAAALALAAVALAPLSLAAQQPQRLSAFIDQTINLHPAIRAAEKNLSKAKASASAAGQYPYNPELEAGYEETAEKSREFGLSQTIDVWGRRGAAESQATAEIEIARAEYNLVRTDLLEALLRALGANREQIALRQLAEKRLNLSDRFLTLTRKFAAAGDIGSAEVLTAEVGRSSAELQVGAAKAAVADAQSALIALAGEQRKVWPEPIEIIGRAFDALTADIEKTPEMIMTRATLNASKASIQVAEKLWMPDPTIGVRVGKDGDSDLFGVSLSVPLPVWNRGSAEKLAASEDAASKEFLVVETRRRLYARLATAEVNFRSASEAVTHWRSIARPTIARQEALLERLSEAREIGALEYLQQLDRLLETEALGIELEQSLWSAWIDRLRAGANLLTWVEELK</sequence>
<feature type="chain" id="PRO_5016653482" description="TolC family protein" evidence="2">
    <location>
        <begin position="25"/>
        <end position="406"/>
    </location>
</feature>
<dbReference type="PANTHER" id="PTHR30203">
    <property type="entry name" value="OUTER MEMBRANE CATION EFFLUX PROTEIN"/>
    <property type="match status" value="1"/>
</dbReference>
<comment type="similarity">
    <text evidence="1">Belongs to the outer membrane factor (OMF) (TC 1.B.17) family.</text>
</comment>
<dbReference type="PANTHER" id="PTHR30203:SF24">
    <property type="entry name" value="BLR4935 PROTEIN"/>
    <property type="match status" value="1"/>
</dbReference>
<dbReference type="SUPFAM" id="SSF56954">
    <property type="entry name" value="Outer membrane efflux proteins (OEP)"/>
    <property type="match status" value="1"/>
</dbReference>
<evidence type="ECO:0000313" key="4">
    <source>
        <dbReference type="Proteomes" id="UP000263957"/>
    </source>
</evidence>
<feature type="signal peptide" evidence="2">
    <location>
        <begin position="1"/>
        <end position="24"/>
    </location>
</feature>
<gene>
    <name evidence="3" type="ORF">DD728_15760</name>
</gene>
<keyword evidence="2" id="KW-0732">Signal</keyword>
<dbReference type="Gene3D" id="1.20.1600.10">
    <property type="entry name" value="Outer membrane efflux proteins (OEP)"/>
    <property type="match status" value="1"/>
</dbReference>
<evidence type="ECO:0000256" key="1">
    <source>
        <dbReference type="ARBA" id="ARBA00007613"/>
    </source>
</evidence>
<name>A0A356WBU4_9PROT</name>
<accession>A0A356WBU4</accession>
<protein>
    <recommendedName>
        <fullName evidence="5">TolC family protein</fullName>
    </recommendedName>
</protein>
<dbReference type="EMBL" id="DOGS01000319">
    <property type="protein sequence ID" value="HBQ50306.1"/>
    <property type="molecule type" value="Genomic_DNA"/>
</dbReference>
<dbReference type="InterPro" id="IPR003423">
    <property type="entry name" value="OMP_efflux"/>
</dbReference>
<evidence type="ECO:0008006" key="5">
    <source>
        <dbReference type="Google" id="ProtNLM"/>
    </source>
</evidence>
<organism evidence="3 4">
    <name type="scientific">Hyphomonas atlantica</name>
    <dbReference type="NCBI Taxonomy" id="1280948"/>
    <lineage>
        <taxon>Bacteria</taxon>
        <taxon>Pseudomonadati</taxon>
        <taxon>Pseudomonadota</taxon>
        <taxon>Alphaproteobacteria</taxon>
        <taxon>Hyphomonadales</taxon>
        <taxon>Hyphomonadaceae</taxon>
        <taxon>Hyphomonas</taxon>
    </lineage>
</organism>
<comment type="caution">
    <text evidence="3">The sequence shown here is derived from an EMBL/GenBank/DDBJ whole genome shotgun (WGS) entry which is preliminary data.</text>
</comment>
<dbReference type="InterPro" id="IPR010131">
    <property type="entry name" value="MdtP/NodT-like"/>
</dbReference>
<dbReference type="Proteomes" id="UP000263957">
    <property type="component" value="Unassembled WGS sequence"/>
</dbReference>
<evidence type="ECO:0000313" key="3">
    <source>
        <dbReference type="EMBL" id="HBQ50306.1"/>
    </source>
</evidence>
<dbReference type="AlphaFoldDB" id="A0A356WBU4"/>